<dbReference type="EMBL" id="JAVRFG010000023">
    <property type="protein sequence ID" value="MDT0492605.1"/>
    <property type="molecule type" value="Genomic_DNA"/>
</dbReference>
<feature type="region of interest" description="Disordered" evidence="1">
    <location>
        <begin position="356"/>
        <end position="405"/>
    </location>
</feature>
<dbReference type="RefSeq" id="WP_311602051.1">
    <property type="nucleotide sequence ID" value="NZ_JAVRFG010000023.1"/>
</dbReference>
<dbReference type="InterPro" id="IPR029058">
    <property type="entry name" value="AB_hydrolase_fold"/>
</dbReference>
<feature type="compositionally biased region" description="Low complexity" evidence="1">
    <location>
        <begin position="365"/>
        <end position="374"/>
    </location>
</feature>
<name>A0ABU2W417_9ACTN</name>
<keyword evidence="2" id="KW-0378">Hydrolase</keyword>
<evidence type="ECO:0000313" key="3">
    <source>
        <dbReference type="Proteomes" id="UP001180556"/>
    </source>
</evidence>
<accession>A0ABU2W417</accession>
<dbReference type="SUPFAM" id="SSF53474">
    <property type="entry name" value="alpha/beta-Hydrolases"/>
    <property type="match status" value="1"/>
</dbReference>
<dbReference type="Proteomes" id="UP001180556">
    <property type="component" value="Unassembled WGS sequence"/>
</dbReference>
<dbReference type="Gene3D" id="3.40.50.1820">
    <property type="entry name" value="alpha/beta hydrolase"/>
    <property type="match status" value="1"/>
</dbReference>
<gene>
    <name evidence="2" type="ORF">RM717_19050</name>
</gene>
<proteinExistence type="predicted"/>
<protein>
    <submittedName>
        <fullName evidence="2">Alpha/beta hydrolase</fullName>
    </submittedName>
</protein>
<evidence type="ECO:0000313" key="2">
    <source>
        <dbReference type="EMBL" id="MDT0492605.1"/>
    </source>
</evidence>
<feature type="compositionally biased region" description="Basic and acidic residues" evidence="1">
    <location>
        <begin position="392"/>
        <end position="405"/>
    </location>
</feature>
<comment type="caution">
    <text evidence="2">The sequence shown here is derived from an EMBL/GenBank/DDBJ whole genome shotgun (WGS) entry which is preliminary data.</text>
</comment>
<reference evidence="3" key="1">
    <citation type="submission" date="2023-07" db="EMBL/GenBank/DDBJ databases">
        <title>30 novel species of actinomycetes from the DSMZ collection.</title>
        <authorList>
            <person name="Nouioui I."/>
        </authorList>
    </citation>
    <scope>NUCLEOTIDE SEQUENCE [LARGE SCALE GENOMIC DNA]</scope>
    <source>
        <strain evidence="3">DSM 40932</strain>
    </source>
</reference>
<organism evidence="2 3">
    <name type="scientific">Streptomyces stephensoniae</name>
    <dbReference type="NCBI Taxonomy" id="3375367"/>
    <lineage>
        <taxon>Bacteria</taxon>
        <taxon>Bacillati</taxon>
        <taxon>Actinomycetota</taxon>
        <taxon>Actinomycetes</taxon>
        <taxon>Kitasatosporales</taxon>
        <taxon>Streptomycetaceae</taxon>
        <taxon>Streptomyces</taxon>
    </lineage>
</organism>
<dbReference type="GO" id="GO:0016787">
    <property type="term" value="F:hydrolase activity"/>
    <property type="evidence" value="ECO:0007669"/>
    <property type="project" value="UniProtKB-KW"/>
</dbReference>
<keyword evidence="3" id="KW-1185">Reference proteome</keyword>
<sequence>MTVTPAGAVPPVAELADFAALHAKALGIGRTELRQGLDAIRRDGTPEAWPRTWNRLAEHHTRAGRPLHACRAHVLARFPYPADEHRRTAADRAVRAFDTWRRSHGGIDRLELGLSGGTLAAWTAGLTPRAGRPLLLVLGGIISVKEQWAPFLTAARRLGVAVVVTEMPGVGENTHRYGPHSTTMIPELLDELGPASCAAGVQVVALSFAGQLALSAAAEDPRITAVHTVGAPTDGVFRDPAVWADLPRTTTATLAYLAQREPEQTRKELAALALDEETLARVRVPVRYVASRRDEIIPRREWERLAEHLPDFTWVEFDDVHGSPAHLTDTRLWLLRGVLDTLGDRRARAPGAVLALRGNTGRGGTTRTRGTGRTAVGRAPADRTSPGSASADRTRADRCQEGSRR</sequence>
<evidence type="ECO:0000256" key="1">
    <source>
        <dbReference type="SAM" id="MobiDB-lite"/>
    </source>
</evidence>